<reference evidence="1 2" key="1">
    <citation type="submission" date="2015-08" db="EMBL/GenBank/DDBJ databases">
        <title>Complete genome sequence of Rufibacter tibetensis strain 1351t, a radiation-resistant bacterium from tibet plateau.</title>
        <authorList>
            <person name="Dai J."/>
        </authorList>
    </citation>
    <scope>NUCLEOTIDE SEQUENCE [LARGE SCALE GENOMIC DNA]</scope>
    <source>
        <strain evidence="1 2">1351</strain>
    </source>
</reference>
<gene>
    <name evidence="1" type="ORF">DC20_12640</name>
</gene>
<organism evidence="1 2">
    <name type="scientific">Rufibacter tibetensis</name>
    <dbReference type="NCBI Taxonomy" id="512763"/>
    <lineage>
        <taxon>Bacteria</taxon>
        <taxon>Pseudomonadati</taxon>
        <taxon>Bacteroidota</taxon>
        <taxon>Cytophagia</taxon>
        <taxon>Cytophagales</taxon>
        <taxon>Hymenobacteraceae</taxon>
        <taxon>Rufibacter</taxon>
    </lineage>
</organism>
<protein>
    <submittedName>
        <fullName evidence="1">Uncharacterized protein</fullName>
    </submittedName>
</protein>
<dbReference type="KEGG" id="rti:DC20_12640"/>
<dbReference type="AlphaFoldDB" id="A0A0N7HWM5"/>
<dbReference type="Proteomes" id="UP000061382">
    <property type="component" value="Chromosome"/>
</dbReference>
<name>A0A0N7HWM5_9BACT</name>
<dbReference type="STRING" id="512763.DC20_12640"/>
<proteinExistence type="predicted"/>
<evidence type="ECO:0000313" key="2">
    <source>
        <dbReference type="Proteomes" id="UP000061382"/>
    </source>
</evidence>
<dbReference type="EMBL" id="CP012643">
    <property type="protein sequence ID" value="ALI99664.1"/>
    <property type="molecule type" value="Genomic_DNA"/>
</dbReference>
<accession>A0A0N7HWM5</accession>
<sequence length="76" mass="9360">MDFFIKELILFPQAKEKATVFSLVWMKVHMTCYGMGTYKYTFFFRFLKSVSLVWLFFVEHGQKHVFYWALLLFYYT</sequence>
<evidence type="ECO:0000313" key="1">
    <source>
        <dbReference type="EMBL" id="ALI99664.1"/>
    </source>
</evidence>
<keyword evidence="2" id="KW-1185">Reference proteome</keyword>